<dbReference type="SMART" id="SM00220">
    <property type="entry name" value="S_TKc"/>
    <property type="match status" value="1"/>
</dbReference>
<keyword evidence="3" id="KW-0808">Transferase</keyword>
<sequence length="885" mass="100139">MINLSSLKPTLSLFFLFSLFLHLATTSNAPYQPSDLILLDCGSSENTTVDRRQWTGDLESKFGPLEPSYNKSVYSTALIQGDSQVPYTTARLSGSPFTYTFPVTAGQKFVRLYFYPARYQGFDRSKDFFDVKAGPYALLRNFSATFYARGWNTNTFIKEYCINVEKDQKLNITFAPSLGNSNGSYAFINGIEIVSMPTNLYYTPPAGLGLNYVGQKWRFYVRNGTALEKMYRFNVGGGAILPVKDNGMFRLWEDDIHFFAWAGVVYRELNFSPNYSKISRYTAPDDVYRTARSLGPNKTYNLLRNLTWVVSVDQGFMYLIRLHFCEFLEHVITRVNDRRFSIFIDNQTAQLDFDVFESSGGIRVPIYNDYMVAVGSKEETDDYYLYISLHPNASYYDDVILNGMEVFKLNNSEGSLAFPNYVPPAPAPEPASAQPWLPTKKSSNKKTLLIAVSGSVVGLLTILSLFWYIYIRQQRKRKHYCSYHKSLSCWRWLNPSTGQSSRTKASSLPKELCRHFSLVDIKAATNNFHKSLVIGVGGFGNVYRGDLDDGAMVVAIKRLNPESSQGAQEFKTEIEMLSQLRHVHLVPLIGYCHEGGEMILVYGYMINGTLRQHLYETDNDVLPWKKRLEICIGAARGLHYLHAGAVNTVIHRDIKTTNILLDENWVAKVSDFGLSKIGVNSTAVSTVVKGTWGYLDPEYARRRQLTEKSDVYSFGVVLFEVLCARKPLNQKLEEEQWNLANWARKCIQNGTIYQTIDPYLMGKVSPECFNKFVEIAESCVRDNGIERPSMHDVMENLEFALQLQEDADAEKEETDPGREYTYPEVSFRGPRYTSVVGGSALDSNNARGIDAEEDTNTTGLTFPSLESDNITSSDVFSDTNNSATK</sequence>
<dbReference type="EMBL" id="JARPOI010000009">
    <property type="protein sequence ID" value="KAJ9173184.1"/>
    <property type="molecule type" value="Genomic_DNA"/>
</dbReference>
<evidence type="ECO:0000256" key="1">
    <source>
        <dbReference type="ARBA" id="ARBA00004479"/>
    </source>
</evidence>
<dbReference type="Gene3D" id="1.10.510.10">
    <property type="entry name" value="Transferase(Phosphotransferase) domain 1"/>
    <property type="match status" value="1"/>
</dbReference>
<feature type="binding site" evidence="12">
    <location>
        <position position="557"/>
    </location>
    <ligand>
        <name>ATP</name>
        <dbReference type="ChEBI" id="CHEBI:30616"/>
    </ligand>
</feature>
<name>A0ABQ9M2U4_HEVBR</name>
<dbReference type="PANTHER" id="PTHR34590">
    <property type="entry name" value="OS03G0124300 PROTEIN-RELATED"/>
    <property type="match status" value="1"/>
</dbReference>
<dbReference type="InterPro" id="IPR008271">
    <property type="entry name" value="Ser/Thr_kinase_AS"/>
</dbReference>
<evidence type="ECO:0000256" key="3">
    <source>
        <dbReference type="ARBA" id="ARBA00022679"/>
    </source>
</evidence>
<keyword evidence="6 12" id="KW-0547">Nucleotide-binding</keyword>
<evidence type="ECO:0000256" key="11">
    <source>
        <dbReference type="ARBA" id="ARBA00023180"/>
    </source>
</evidence>
<evidence type="ECO:0000256" key="15">
    <source>
        <dbReference type="SAM" id="SignalP"/>
    </source>
</evidence>
<evidence type="ECO:0000313" key="18">
    <source>
        <dbReference type="Proteomes" id="UP001174677"/>
    </source>
</evidence>
<evidence type="ECO:0000256" key="8">
    <source>
        <dbReference type="ARBA" id="ARBA00022840"/>
    </source>
</evidence>
<dbReference type="PROSITE" id="PS00107">
    <property type="entry name" value="PROTEIN_KINASE_ATP"/>
    <property type="match status" value="1"/>
</dbReference>
<keyword evidence="9 14" id="KW-1133">Transmembrane helix</keyword>
<dbReference type="InterPro" id="IPR011009">
    <property type="entry name" value="Kinase-like_dom_sf"/>
</dbReference>
<evidence type="ECO:0000313" key="17">
    <source>
        <dbReference type="EMBL" id="KAJ9173184.1"/>
    </source>
</evidence>
<dbReference type="PROSITE" id="PS00108">
    <property type="entry name" value="PROTEIN_KINASE_ST"/>
    <property type="match status" value="1"/>
</dbReference>
<dbReference type="Gene3D" id="2.60.120.430">
    <property type="entry name" value="Galactose-binding lectin"/>
    <property type="match status" value="2"/>
</dbReference>
<dbReference type="InterPro" id="IPR001245">
    <property type="entry name" value="Ser-Thr/Tyr_kinase_cat_dom"/>
</dbReference>
<gene>
    <name evidence="17" type="ORF">P3X46_016347</name>
</gene>
<keyword evidence="5 15" id="KW-0732">Signal</keyword>
<evidence type="ECO:0000256" key="14">
    <source>
        <dbReference type="SAM" id="Phobius"/>
    </source>
</evidence>
<comment type="caution">
    <text evidence="17">The sequence shown here is derived from an EMBL/GenBank/DDBJ whole genome shotgun (WGS) entry which is preliminary data.</text>
</comment>
<accession>A0ABQ9M2U4</accession>
<feature type="signal peptide" evidence="15">
    <location>
        <begin position="1"/>
        <end position="26"/>
    </location>
</feature>
<feature type="compositionally biased region" description="Polar residues" evidence="13">
    <location>
        <begin position="856"/>
        <end position="885"/>
    </location>
</feature>
<keyword evidence="4 14" id="KW-0812">Transmembrane</keyword>
<feature type="domain" description="Protein kinase" evidence="16">
    <location>
        <begin position="528"/>
        <end position="800"/>
    </location>
</feature>
<keyword evidence="7" id="KW-0418">Kinase</keyword>
<keyword evidence="2" id="KW-0723">Serine/threonine-protein kinase</keyword>
<comment type="subcellular location">
    <subcellularLocation>
        <location evidence="1">Membrane</location>
        <topology evidence="1">Single-pass type I membrane protein</topology>
    </subcellularLocation>
</comment>
<reference evidence="17" key="1">
    <citation type="journal article" date="2023" name="Plant Biotechnol. J.">
        <title>Chromosome-level wild Hevea brasiliensis genome provides new tools for genomic-assisted breeding and valuable loci to elevate rubber yield.</title>
        <authorList>
            <person name="Cheng H."/>
            <person name="Song X."/>
            <person name="Hu Y."/>
            <person name="Wu T."/>
            <person name="Yang Q."/>
            <person name="An Z."/>
            <person name="Feng S."/>
            <person name="Deng Z."/>
            <person name="Wu W."/>
            <person name="Zeng X."/>
            <person name="Tu M."/>
            <person name="Wang X."/>
            <person name="Huang H."/>
        </authorList>
    </citation>
    <scope>NUCLEOTIDE SEQUENCE</scope>
    <source>
        <strain evidence="17">MT/VB/25A 57/8</strain>
    </source>
</reference>
<organism evidence="17 18">
    <name type="scientific">Hevea brasiliensis</name>
    <name type="common">Para rubber tree</name>
    <name type="synonym">Siphonia brasiliensis</name>
    <dbReference type="NCBI Taxonomy" id="3981"/>
    <lineage>
        <taxon>Eukaryota</taxon>
        <taxon>Viridiplantae</taxon>
        <taxon>Streptophyta</taxon>
        <taxon>Embryophyta</taxon>
        <taxon>Tracheophyta</taxon>
        <taxon>Spermatophyta</taxon>
        <taxon>Magnoliopsida</taxon>
        <taxon>eudicotyledons</taxon>
        <taxon>Gunneridae</taxon>
        <taxon>Pentapetalae</taxon>
        <taxon>rosids</taxon>
        <taxon>fabids</taxon>
        <taxon>Malpighiales</taxon>
        <taxon>Euphorbiaceae</taxon>
        <taxon>Crotonoideae</taxon>
        <taxon>Micrandreae</taxon>
        <taxon>Hevea</taxon>
    </lineage>
</organism>
<dbReference type="SUPFAM" id="SSF56112">
    <property type="entry name" value="Protein kinase-like (PK-like)"/>
    <property type="match status" value="1"/>
</dbReference>
<protein>
    <recommendedName>
        <fullName evidence="16">Protein kinase domain-containing protein</fullName>
    </recommendedName>
</protein>
<dbReference type="CDD" id="cd14066">
    <property type="entry name" value="STKc_IRAK"/>
    <property type="match status" value="1"/>
</dbReference>
<dbReference type="Proteomes" id="UP001174677">
    <property type="component" value="Chromosome 9"/>
</dbReference>
<feature type="region of interest" description="Disordered" evidence="13">
    <location>
        <begin position="838"/>
        <end position="885"/>
    </location>
</feature>
<keyword evidence="10 14" id="KW-0472">Membrane</keyword>
<dbReference type="InterPro" id="IPR000719">
    <property type="entry name" value="Prot_kinase_dom"/>
</dbReference>
<keyword evidence="11" id="KW-0325">Glycoprotein</keyword>
<evidence type="ECO:0000256" key="4">
    <source>
        <dbReference type="ARBA" id="ARBA00022692"/>
    </source>
</evidence>
<evidence type="ECO:0000256" key="5">
    <source>
        <dbReference type="ARBA" id="ARBA00022729"/>
    </source>
</evidence>
<dbReference type="InterPro" id="IPR045272">
    <property type="entry name" value="ANXUR1/2-like"/>
</dbReference>
<keyword evidence="8 12" id="KW-0067">ATP-binding</keyword>
<dbReference type="Pfam" id="PF07714">
    <property type="entry name" value="PK_Tyr_Ser-Thr"/>
    <property type="match status" value="1"/>
</dbReference>
<evidence type="ECO:0000256" key="9">
    <source>
        <dbReference type="ARBA" id="ARBA00022989"/>
    </source>
</evidence>
<evidence type="ECO:0000256" key="7">
    <source>
        <dbReference type="ARBA" id="ARBA00022777"/>
    </source>
</evidence>
<proteinExistence type="predicted"/>
<dbReference type="Gene3D" id="3.30.200.20">
    <property type="entry name" value="Phosphorylase Kinase, domain 1"/>
    <property type="match status" value="1"/>
</dbReference>
<keyword evidence="18" id="KW-1185">Reference proteome</keyword>
<evidence type="ECO:0000256" key="10">
    <source>
        <dbReference type="ARBA" id="ARBA00023136"/>
    </source>
</evidence>
<dbReference type="PROSITE" id="PS50011">
    <property type="entry name" value="PROTEIN_KINASE_DOM"/>
    <property type="match status" value="1"/>
</dbReference>
<evidence type="ECO:0000256" key="12">
    <source>
        <dbReference type="PROSITE-ProRule" id="PRU10141"/>
    </source>
</evidence>
<feature type="transmembrane region" description="Helical" evidence="14">
    <location>
        <begin position="448"/>
        <end position="470"/>
    </location>
</feature>
<dbReference type="InterPro" id="IPR024788">
    <property type="entry name" value="Malectin-like_Carb-bd_dom"/>
</dbReference>
<evidence type="ECO:0000256" key="6">
    <source>
        <dbReference type="ARBA" id="ARBA00022741"/>
    </source>
</evidence>
<feature type="chain" id="PRO_5047323813" description="Protein kinase domain-containing protein" evidence="15">
    <location>
        <begin position="27"/>
        <end position="885"/>
    </location>
</feature>
<evidence type="ECO:0000256" key="13">
    <source>
        <dbReference type="SAM" id="MobiDB-lite"/>
    </source>
</evidence>
<evidence type="ECO:0000259" key="16">
    <source>
        <dbReference type="PROSITE" id="PS50011"/>
    </source>
</evidence>
<evidence type="ECO:0000256" key="2">
    <source>
        <dbReference type="ARBA" id="ARBA00022527"/>
    </source>
</evidence>
<dbReference type="PANTHER" id="PTHR34590:SF15">
    <property type="entry name" value="PROTEIN KINASE DOMAIN-CONTAINING PROTEIN"/>
    <property type="match status" value="1"/>
</dbReference>
<dbReference type="InterPro" id="IPR017441">
    <property type="entry name" value="Protein_kinase_ATP_BS"/>
</dbReference>
<dbReference type="Pfam" id="PF12819">
    <property type="entry name" value="Malectin_like"/>
    <property type="match status" value="1"/>
</dbReference>